<dbReference type="EMBL" id="JACIJK010000005">
    <property type="protein sequence ID" value="MBB5715046.1"/>
    <property type="molecule type" value="Genomic_DNA"/>
</dbReference>
<keyword evidence="5" id="KW-0762">Sugar transport</keyword>
<comment type="similarity">
    <text evidence="2">Belongs to the bacterial solute-binding protein 1 family.</text>
</comment>
<name>A0A7W9BDV3_9SPHN</name>
<gene>
    <name evidence="5" type="ORF">FHS94_001887</name>
</gene>
<dbReference type="SUPFAM" id="SSF53850">
    <property type="entry name" value="Periplasmic binding protein-like II"/>
    <property type="match status" value="1"/>
</dbReference>
<evidence type="ECO:0000256" key="1">
    <source>
        <dbReference type="ARBA" id="ARBA00004418"/>
    </source>
</evidence>
<reference evidence="5 6" key="1">
    <citation type="submission" date="2020-08" db="EMBL/GenBank/DDBJ databases">
        <title>Genomic Encyclopedia of Type Strains, Phase IV (KMG-IV): sequencing the most valuable type-strain genomes for metagenomic binning, comparative biology and taxonomic classification.</title>
        <authorList>
            <person name="Goeker M."/>
        </authorList>
    </citation>
    <scope>NUCLEOTIDE SEQUENCE [LARGE SCALE GENOMIC DNA]</scope>
    <source>
        <strain evidence="5 6">DSM 100044</strain>
    </source>
</reference>
<evidence type="ECO:0000313" key="5">
    <source>
        <dbReference type="EMBL" id="MBB5715046.1"/>
    </source>
</evidence>
<sequence length="410" mass="45282">MAAAGIGTAAWATGACTRRADPDALSFWAMGYEGDYSPHLTTAFTRMTGIRVETQTLSWTEAHEKLLTAFAGNSLPDVFMLPAHWVGEFAMVGALARMPDATLLDDMLPGALNLTRAGGSGYAVPWVIGTQVQYYRRDLIEQAGYPEPPADWAEWRQMGLALKRRYPDAFTILLYLNWPEALLTFAAQLGAGLLRDRNTRGDFASPEFREALRFYKSLFDDGLAPRVLATQIQDPVGAFAQGYFAIYPEGPSLLLDMRRRAAEIPPDKWRTATMPTPHGPAAAPGACHTLVVAKTSRRPREAWSLVRHMTSVPSGLRFQRLIGDLPARASAWRDPQLANPTLKPFAEQIAHLSPTPALVEFEQIRAEVQLIAERVVRGLVDVNTATTEMNRRVDLMLAKRRALVEAGRIA</sequence>
<evidence type="ECO:0000313" key="6">
    <source>
        <dbReference type="Proteomes" id="UP000546200"/>
    </source>
</evidence>
<protein>
    <submittedName>
        <fullName evidence="5">Multiple sugar transport system substrate-binding protein</fullName>
    </submittedName>
</protein>
<keyword evidence="3" id="KW-0813">Transport</keyword>
<proteinExistence type="inferred from homology"/>
<comment type="subcellular location">
    <subcellularLocation>
        <location evidence="1">Periplasm</location>
    </subcellularLocation>
</comment>
<comment type="caution">
    <text evidence="5">The sequence shown here is derived from an EMBL/GenBank/DDBJ whole genome shotgun (WGS) entry which is preliminary data.</text>
</comment>
<dbReference type="Pfam" id="PF13416">
    <property type="entry name" value="SBP_bac_8"/>
    <property type="match status" value="1"/>
</dbReference>
<organism evidence="5 6">
    <name type="scientific">Sphingomonas aerophila</name>
    <dbReference type="NCBI Taxonomy" id="1344948"/>
    <lineage>
        <taxon>Bacteria</taxon>
        <taxon>Pseudomonadati</taxon>
        <taxon>Pseudomonadota</taxon>
        <taxon>Alphaproteobacteria</taxon>
        <taxon>Sphingomonadales</taxon>
        <taxon>Sphingomonadaceae</taxon>
        <taxon>Sphingomonas</taxon>
    </lineage>
</organism>
<accession>A0A7W9BDV3</accession>
<dbReference type="AlphaFoldDB" id="A0A7W9BDV3"/>
<dbReference type="InterPro" id="IPR006059">
    <property type="entry name" value="SBP"/>
</dbReference>
<dbReference type="PANTHER" id="PTHR43649">
    <property type="entry name" value="ARABINOSE-BINDING PROTEIN-RELATED"/>
    <property type="match status" value="1"/>
</dbReference>
<dbReference type="RefSeq" id="WP_221234666.1">
    <property type="nucleotide sequence ID" value="NZ_JACIJK010000005.1"/>
</dbReference>
<evidence type="ECO:0000256" key="2">
    <source>
        <dbReference type="ARBA" id="ARBA00008520"/>
    </source>
</evidence>
<dbReference type="GO" id="GO:0042597">
    <property type="term" value="C:periplasmic space"/>
    <property type="evidence" value="ECO:0007669"/>
    <property type="project" value="UniProtKB-SubCell"/>
</dbReference>
<dbReference type="PANTHER" id="PTHR43649:SF34">
    <property type="entry name" value="ABC TRANSPORTER PERIPLASMIC-BINDING PROTEIN YCJN-RELATED"/>
    <property type="match status" value="1"/>
</dbReference>
<evidence type="ECO:0000256" key="4">
    <source>
        <dbReference type="ARBA" id="ARBA00022729"/>
    </source>
</evidence>
<dbReference type="InterPro" id="IPR050490">
    <property type="entry name" value="Bact_solute-bd_prot1"/>
</dbReference>
<evidence type="ECO:0000256" key="3">
    <source>
        <dbReference type="ARBA" id="ARBA00022448"/>
    </source>
</evidence>
<keyword evidence="6" id="KW-1185">Reference proteome</keyword>
<dbReference type="Proteomes" id="UP000546200">
    <property type="component" value="Unassembled WGS sequence"/>
</dbReference>
<dbReference type="Gene3D" id="3.40.190.10">
    <property type="entry name" value="Periplasmic binding protein-like II"/>
    <property type="match status" value="2"/>
</dbReference>
<keyword evidence="4" id="KW-0732">Signal</keyword>